<dbReference type="InterPro" id="IPR012675">
    <property type="entry name" value="Beta-grasp_dom_sf"/>
</dbReference>
<dbReference type="PANTHER" id="PTHR34472">
    <property type="entry name" value="SULFUR CARRIER PROTEIN THIS"/>
    <property type="match status" value="1"/>
</dbReference>
<dbReference type="InterPro" id="IPR010035">
    <property type="entry name" value="Thi_S"/>
</dbReference>
<evidence type="ECO:0000313" key="2">
    <source>
        <dbReference type="Proteomes" id="UP001432000"/>
    </source>
</evidence>
<reference evidence="1 2" key="1">
    <citation type="submission" date="2024-03" db="EMBL/GenBank/DDBJ databases">
        <title>Natural products discovery in diverse microorganisms through a two-stage MS feature dereplication strategy.</title>
        <authorList>
            <person name="Zhang R."/>
        </authorList>
    </citation>
    <scope>NUCLEOTIDE SEQUENCE [LARGE SCALE GENOMIC DNA]</scope>
    <source>
        <strain evidence="1 2">18930</strain>
    </source>
</reference>
<dbReference type="Proteomes" id="UP001432000">
    <property type="component" value="Chromosome"/>
</dbReference>
<accession>A0ABZ2PEB8</accession>
<dbReference type="InterPro" id="IPR003749">
    <property type="entry name" value="ThiS/MoaD-like"/>
</dbReference>
<evidence type="ECO:0000313" key="1">
    <source>
        <dbReference type="EMBL" id="WXG67174.1"/>
    </source>
</evidence>
<organism evidence="1 2">
    <name type="scientific">Rhodococcus sovatensis</name>
    <dbReference type="NCBI Taxonomy" id="1805840"/>
    <lineage>
        <taxon>Bacteria</taxon>
        <taxon>Bacillati</taxon>
        <taxon>Actinomycetota</taxon>
        <taxon>Actinomycetes</taxon>
        <taxon>Mycobacteriales</taxon>
        <taxon>Nocardiaceae</taxon>
        <taxon>Rhodococcus</taxon>
    </lineage>
</organism>
<sequence>MITVNGKELDIAADVTMRQLLLQLSMPERGIAVAVDGTVLPKSRWDATTVEKGSTIEILTAVQGG</sequence>
<name>A0ABZ2PEB8_9NOCA</name>
<dbReference type="InterPro" id="IPR016155">
    <property type="entry name" value="Mopterin_synth/thiamin_S_b"/>
</dbReference>
<proteinExistence type="predicted"/>
<dbReference type="Pfam" id="PF02597">
    <property type="entry name" value="ThiS"/>
    <property type="match status" value="1"/>
</dbReference>
<protein>
    <submittedName>
        <fullName evidence="1">Sulfur carrier protein ThiS</fullName>
    </submittedName>
</protein>
<keyword evidence="2" id="KW-1185">Reference proteome</keyword>
<dbReference type="CDD" id="cd00565">
    <property type="entry name" value="Ubl_ThiS"/>
    <property type="match status" value="1"/>
</dbReference>
<dbReference type="EMBL" id="CP147846">
    <property type="protein sequence ID" value="WXG67174.1"/>
    <property type="molecule type" value="Genomic_DNA"/>
</dbReference>
<dbReference type="Gene3D" id="3.10.20.30">
    <property type="match status" value="1"/>
</dbReference>
<dbReference type="PANTHER" id="PTHR34472:SF1">
    <property type="entry name" value="SULFUR CARRIER PROTEIN THIS"/>
    <property type="match status" value="1"/>
</dbReference>
<dbReference type="SUPFAM" id="SSF54285">
    <property type="entry name" value="MoaD/ThiS"/>
    <property type="match status" value="1"/>
</dbReference>
<dbReference type="RefSeq" id="WP_338886596.1">
    <property type="nucleotide sequence ID" value="NZ_CP147846.1"/>
</dbReference>
<dbReference type="NCBIfam" id="TIGR01683">
    <property type="entry name" value="thiS"/>
    <property type="match status" value="1"/>
</dbReference>
<gene>
    <name evidence="1" type="primary">thiS</name>
    <name evidence="1" type="ORF">WDS16_18195</name>
</gene>